<dbReference type="CDD" id="cd00519">
    <property type="entry name" value="Lipase_3"/>
    <property type="match status" value="1"/>
</dbReference>
<dbReference type="GO" id="GO:0006629">
    <property type="term" value="P:lipid metabolic process"/>
    <property type="evidence" value="ECO:0007669"/>
    <property type="project" value="InterPro"/>
</dbReference>
<proteinExistence type="predicted"/>
<comment type="caution">
    <text evidence="2">The sequence shown here is derived from an EMBL/GenBank/DDBJ whole genome shotgun (WGS) entry which is preliminary data.</text>
</comment>
<sequence>MPVPSAIDHRARGYSLGLAYWLAQASDLAYKDEATIEKQARQWGFEKVRHHHTRFGQSLFFTGHSLGGALAMLAGARLYLEDPKLLADGVYTYGQPRTCDRLLAEAYNKGFKQRMFRFVNNNDVVPTLPPEPAYTHVDTLRYLGSDGRLREKTSLFGNLADHARGYTADALAPAGDGVRDHSIHQYIAALEKNLA</sequence>
<name>A0A939FSD7_9ACTN</name>
<dbReference type="RefSeq" id="WP_207248220.1">
    <property type="nucleotide sequence ID" value="NZ_JAFMOF010000004.1"/>
</dbReference>
<evidence type="ECO:0000313" key="2">
    <source>
        <dbReference type="EMBL" id="MBO0655818.1"/>
    </source>
</evidence>
<dbReference type="Proteomes" id="UP000664781">
    <property type="component" value="Unassembled WGS sequence"/>
</dbReference>
<organism evidence="2 3">
    <name type="scientific">Streptomyces triculaminicus</name>
    <dbReference type="NCBI Taxonomy" id="2816232"/>
    <lineage>
        <taxon>Bacteria</taxon>
        <taxon>Bacillati</taxon>
        <taxon>Actinomycetota</taxon>
        <taxon>Actinomycetes</taxon>
        <taxon>Kitasatosporales</taxon>
        <taxon>Streptomycetaceae</taxon>
        <taxon>Streptomyces</taxon>
    </lineage>
</organism>
<dbReference type="AlphaFoldDB" id="A0A939FSD7"/>
<dbReference type="InterPro" id="IPR002921">
    <property type="entry name" value="Fungal_lipase-type"/>
</dbReference>
<dbReference type="PANTHER" id="PTHR45856">
    <property type="entry name" value="ALPHA/BETA-HYDROLASES SUPERFAMILY PROTEIN"/>
    <property type="match status" value="1"/>
</dbReference>
<evidence type="ECO:0000313" key="3">
    <source>
        <dbReference type="Proteomes" id="UP000664781"/>
    </source>
</evidence>
<dbReference type="Pfam" id="PF01764">
    <property type="entry name" value="Lipase_3"/>
    <property type="match status" value="1"/>
</dbReference>
<dbReference type="SUPFAM" id="SSF53474">
    <property type="entry name" value="alpha/beta-Hydrolases"/>
    <property type="match status" value="1"/>
</dbReference>
<dbReference type="Gene3D" id="3.40.50.1820">
    <property type="entry name" value="alpha/beta hydrolase"/>
    <property type="match status" value="1"/>
</dbReference>
<dbReference type="InterPro" id="IPR029058">
    <property type="entry name" value="AB_hydrolase_fold"/>
</dbReference>
<dbReference type="EMBL" id="JAFMOF010000004">
    <property type="protein sequence ID" value="MBO0655818.1"/>
    <property type="molecule type" value="Genomic_DNA"/>
</dbReference>
<accession>A0A939FSD7</accession>
<evidence type="ECO:0000259" key="1">
    <source>
        <dbReference type="Pfam" id="PF01764"/>
    </source>
</evidence>
<keyword evidence="3" id="KW-1185">Reference proteome</keyword>
<feature type="domain" description="Fungal lipase-type" evidence="1">
    <location>
        <begin position="56"/>
        <end position="131"/>
    </location>
</feature>
<reference evidence="2" key="1">
    <citation type="submission" date="2021-03" db="EMBL/GenBank/DDBJ databases">
        <title>Streptomyces strains.</title>
        <authorList>
            <person name="Lund M.B."/>
            <person name="Toerring T."/>
        </authorList>
    </citation>
    <scope>NUCLEOTIDE SEQUENCE</scope>
    <source>
        <strain evidence="2">JCM 4242</strain>
    </source>
</reference>
<dbReference type="PANTHER" id="PTHR45856:SF24">
    <property type="entry name" value="FUNGAL LIPASE-LIKE DOMAIN-CONTAINING PROTEIN"/>
    <property type="match status" value="1"/>
</dbReference>
<protein>
    <recommendedName>
        <fullName evidence="1">Fungal lipase-type domain-containing protein</fullName>
    </recommendedName>
</protein>
<gene>
    <name evidence="2" type="ORF">J1792_24470</name>
</gene>
<dbReference type="InterPro" id="IPR051218">
    <property type="entry name" value="Sec_MonoDiacylglyc_Lipase"/>
</dbReference>